<dbReference type="PANTHER" id="PTHR45670:SF1">
    <property type="entry name" value="E3 UBIQUITIN-PROTEIN LIGASE HECTD1"/>
    <property type="match status" value="1"/>
</dbReference>
<keyword evidence="9" id="KW-1185">Reference proteome</keyword>
<dbReference type="PANTHER" id="PTHR45670">
    <property type="entry name" value="E3 UBIQUITIN-PROTEIN LIGASE TRIP12"/>
    <property type="match status" value="1"/>
</dbReference>
<dbReference type="GO" id="GO:0043161">
    <property type="term" value="P:proteasome-mediated ubiquitin-dependent protein catabolic process"/>
    <property type="evidence" value="ECO:0007669"/>
    <property type="project" value="TreeGrafter"/>
</dbReference>
<dbReference type="EMBL" id="CAJZBQ010000028">
    <property type="protein sequence ID" value="CAG9321229.1"/>
    <property type="molecule type" value="Genomic_DNA"/>
</dbReference>
<dbReference type="GO" id="GO:0000209">
    <property type="term" value="P:protein polyubiquitination"/>
    <property type="evidence" value="ECO:0007669"/>
    <property type="project" value="TreeGrafter"/>
</dbReference>
<evidence type="ECO:0000313" key="8">
    <source>
        <dbReference type="EMBL" id="CAG9321229.1"/>
    </source>
</evidence>
<dbReference type="EC" id="2.3.2.26" evidence="3"/>
<reference evidence="8" key="1">
    <citation type="submission" date="2021-09" db="EMBL/GenBank/DDBJ databases">
        <authorList>
            <consortium name="AG Swart"/>
            <person name="Singh M."/>
            <person name="Singh A."/>
            <person name="Seah K."/>
            <person name="Emmerich C."/>
        </authorList>
    </citation>
    <scope>NUCLEOTIDE SEQUENCE</scope>
    <source>
        <strain evidence="8">ATCC30299</strain>
    </source>
</reference>
<evidence type="ECO:0000256" key="6">
    <source>
        <dbReference type="PROSITE-ProRule" id="PRU00104"/>
    </source>
</evidence>
<comment type="similarity">
    <text evidence="2">Belongs to the UPL family. K-HECT subfamily.</text>
</comment>
<evidence type="ECO:0000313" key="9">
    <source>
        <dbReference type="Proteomes" id="UP001162131"/>
    </source>
</evidence>
<dbReference type="Pfam" id="PF00632">
    <property type="entry name" value="HECT"/>
    <property type="match status" value="1"/>
</dbReference>
<name>A0AAU9J5Z8_9CILI</name>
<comment type="catalytic activity">
    <reaction evidence="1">
        <text>S-ubiquitinyl-[E2 ubiquitin-conjugating enzyme]-L-cysteine + [acceptor protein]-L-lysine = [E2 ubiquitin-conjugating enzyme]-L-cysteine + N(6)-ubiquitinyl-[acceptor protein]-L-lysine.</text>
        <dbReference type="EC" id="2.3.2.26"/>
    </reaction>
</comment>
<dbReference type="InterPro" id="IPR000569">
    <property type="entry name" value="HECT_dom"/>
</dbReference>
<dbReference type="InterPro" id="IPR011989">
    <property type="entry name" value="ARM-like"/>
</dbReference>
<evidence type="ECO:0000259" key="7">
    <source>
        <dbReference type="PROSITE" id="PS50237"/>
    </source>
</evidence>
<protein>
    <recommendedName>
        <fullName evidence="3">HECT-type E3 ubiquitin transferase</fullName>
        <ecNumber evidence="3">2.3.2.26</ecNumber>
    </recommendedName>
</protein>
<gene>
    <name evidence="8" type="ORF">BSTOLATCC_MIC28516</name>
</gene>
<comment type="caution">
    <text evidence="8">The sequence shown here is derived from an EMBL/GenBank/DDBJ whole genome shotgun (WGS) entry which is preliminary data.</text>
</comment>
<dbReference type="GO" id="GO:0061630">
    <property type="term" value="F:ubiquitin protein ligase activity"/>
    <property type="evidence" value="ECO:0007669"/>
    <property type="project" value="UniProtKB-EC"/>
</dbReference>
<evidence type="ECO:0000256" key="5">
    <source>
        <dbReference type="ARBA" id="ARBA00022786"/>
    </source>
</evidence>
<dbReference type="Pfam" id="PF25579">
    <property type="entry name" value="TPR_TRIP12_N"/>
    <property type="match status" value="1"/>
</dbReference>
<dbReference type="SMART" id="SM00119">
    <property type="entry name" value="HECTc"/>
    <property type="match status" value="1"/>
</dbReference>
<keyword evidence="4" id="KW-0808">Transferase</keyword>
<evidence type="ECO:0000256" key="4">
    <source>
        <dbReference type="ARBA" id="ARBA00022679"/>
    </source>
</evidence>
<dbReference type="Gene3D" id="3.30.2160.10">
    <property type="entry name" value="Hect, E3 ligase catalytic domain"/>
    <property type="match status" value="1"/>
</dbReference>
<sequence length="1445" mass="165967">MNYFSIQNPKKFTIFNIWKPYFRYKLTKIFMEKYQIVNMAGRSDSSTFNLLESPGNLTNHMHLLSQMQSNDDIEVLNAVMQFSMHLSVASEESIISLPIDHTISTLIYCLNRSLPDICLYAIISLNHILDSVPNASHLLVVQSGVGILCRMLMNLEYIDMAENAIKALERISHDSPSALLREGVFSILANILDFFEEAIQKRILSTDILIAKAINSEEMLNGIIPSLPEMANLLVFKGLGNLWKNHMAVQFYLGLTESIFRFSRVDRARLRKNVESVCDFRAFQNLIELIPNFIEFQPLLFRLLKILCAASPYLIVMLHNIGALYSIKQVLEDEEKQASNENHSLLMEILQLIDVLIPNKNQNDFCSKELEEIYRLSPDLLKNLGDTILPRLLGIYDKIVNKTLRNLILQIMGKLFAVSELEATISYVSPSHFANFLSEVFNCRDMESLRSALKLVMLLYEKIPQHISENFIREGIISKIQNLKNEDSLNKKPDTPNKDVRMSPRIIRSTSLRDSEPTIQIDSQEFRRIRNFRRSYTIYRESEDITHTKVPIVLPKDVGDMVNSVLVRASEFEKTYMYYDLNELKRLARSLNEDEESGRLMQLIEIINKKNISLHEFVGSGIIEALWKWLTNSYQKKPKVSLKRIYEFLVLFNETSSSGQTHLANLISLLIRSIRYTQQFGILLYETITGFSNIFHSMRTLSSRIRLKLLYDPEKMNLNSPYTKDHCFELESKHQLFSSIGSVSLILEQYITLETIIDALLKVRSAENIEFLVSSFEKNEQKGLSPEQFNITKQHIKMQLFLSGASDLNAKLEEMGIRSEGFENLIDEIQMQKREIEGKMDIVGESEMIDVNQPIEAMNIVNRKSSMAEETRIKAIIELNGEVLHKKMSLFEIINKYEVDDILTLKFYFAIEREENDECSRYIMPGPDYLSQIINDSSKLSINSSEKVYSTLRLLKFIYLLNDNIKYLLSPSSLLFNFPINPIASSLLPSSLFTSQKLTALVSKQISDLLAVVGGMTSDWIFWLASKFPSVLSFNQRYDVFRIVGFGGDRSLYFYSNRGKAFSVRMLRQKAMVPRDNVLEAGIRIIGDSELLKYGLLEFDFVDEEGTGLGPTLEFYSLISEEIKKLDLWRSDAANGLFPAPIQSQNLECNAQMFYFIGKLVAKAIYDDKLINLNFSPVFWKLVLRKPIYLSDLIKVDSSLGRHLLQFQELANQASWINEEFSDPDYQYKQLKQVKYKGSSICDLHLTFTLPGYESIDLKPNGKNIFVSLETLEEYINLVCEYTLLQNYQAEAFRKGFEKMIPVVSLEVFEPEELEEVICGKNNEIWEFSILADAIMPAHGYSKDSGTFQDLLHIMESFDAGEKQLFLKFCTGSPRLPLGSFKGLHPPLTIVKKDPTVQGSSPDEYLPSVMTCQNYLKVPEYSSKEILKKQMKYAMTEGNEAFHFS</sequence>
<feature type="domain" description="HECT" evidence="7">
    <location>
        <begin position="1088"/>
        <end position="1445"/>
    </location>
</feature>
<proteinExistence type="inferred from homology"/>
<evidence type="ECO:0000256" key="1">
    <source>
        <dbReference type="ARBA" id="ARBA00000885"/>
    </source>
</evidence>
<dbReference type="InterPro" id="IPR016024">
    <property type="entry name" value="ARM-type_fold"/>
</dbReference>
<dbReference type="Gene3D" id="3.30.2410.10">
    <property type="entry name" value="Hect, E3 ligase catalytic domain"/>
    <property type="match status" value="1"/>
</dbReference>
<accession>A0AAU9J5Z8</accession>
<evidence type="ECO:0000256" key="2">
    <source>
        <dbReference type="ARBA" id="ARBA00006331"/>
    </source>
</evidence>
<dbReference type="SUPFAM" id="SSF48371">
    <property type="entry name" value="ARM repeat"/>
    <property type="match status" value="1"/>
</dbReference>
<dbReference type="Gene3D" id="3.90.1750.10">
    <property type="entry name" value="Hect, E3 ligase catalytic domains"/>
    <property type="match status" value="1"/>
</dbReference>
<dbReference type="SUPFAM" id="SSF56204">
    <property type="entry name" value="Hect, E3 ligase catalytic domain"/>
    <property type="match status" value="1"/>
</dbReference>
<feature type="active site" description="Glycyl thioester intermediate" evidence="6">
    <location>
        <position position="1412"/>
    </location>
</feature>
<evidence type="ECO:0000256" key="3">
    <source>
        <dbReference type="ARBA" id="ARBA00012485"/>
    </source>
</evidence>
<dbReference type="Gene3D" id="1.25.10.10">
    <property type="entry name" value="Leucine-rich Repeat Variant"/>
    <property type="match status" value="1"/>
</dbReference>
<keyword evidence="5 6" id="KW-0833">Ubl conjugation pathway</keyword>
<dbReference type="Proteomes" id="UP001162131">
    <property type="component" value="Unassembled WGS sequence"/>
</dbReference>
<dbReference type="InterPro" id="IPR057948">
    <property type="entry name" value="TPR_TRIP12_N"/>
</dbReference>
<dbReference type="PROSITE" id="PS50237">
    <property type="entry name" value="HECT"/>
    <property type="match status" value="1"/>
</dbReference>
<organism evidence="8 9">
    <name type="scientific">Blepharisma stoltei</name>
    <dbReference type="NCBI Taxonomy" id="1481888"/>
    <lineage>
        <taxon>Eukaryota</taxon>
        <taxon>Sar</taxon>
        <taxon>Alveolata</taxon>
        <taxon>Ciliophora</taxon>
        <taxon>Postciliodesmatophora</taxon>
        <taxon>Heterotrichea</taxon>
        <taxon>Heterotrichida</taxon>
        <taxon>Blepharismidae</taxon>
        <taxon>Blepharisma</taxon>
    </lineage>
</organism>
<dbReference type="InterPro" id="IPR035983">
    <property type="entry name" value="Hect_E3_ubiquitin_ligase"/>
</dbReference>
<dbReference type="InterPro" id="IPR045322">
    <property type="entry name" value="HECTD1/TRIP12-like"/>
</dbReference>